<evidence type="ECO:0000313" key="16">
    <source>
        <dbReference type="Proteomes" id="UP000184147"/>
    </source>
</evidence>
<evidence type="ECO:0000256" key="10">
    <source>
        <dbReference type="ARBA" id="ARBA00023310"/>
    </source>
</evidence>
<proteinExistence type="inferred from homology"/>
<feature type="transmembrane region" description="Helical" evidence="11">
    <location>
        <begin position="231"/>
        <end position="251"/>
    </location>
</feature>
<evidence type="ECO:0000256" key="5">
    <source>
        <dbReference type="ARBA" id="ARBA00022692"/>
    </source>
</evidence>
<keyword evidence="9 11" id="KW-0472">Membrane</keyword>
<feature type="transmembrane region" description="Helical" evidence="11">
    <location>
        <begin position="316"/>
        <end position="335"/>
    </location>
</feature>
<sequence>MVISRKPSHFIVAALLAFMPLLSFANDNHGAHTQTTASQEATTAMGKGHEGDHSSEGDQTLTEEEKKVKEREEFIQHHLLDSHDFTLFSYGNGHHVGFSLPVILWDNGLHIFSSSKFEHETAVAESNGNFYKIVHGQIFKTDAKGTIEYEGHHPTNKKPLDLSITKNVFMILVVAFLMFVLFRSLANSYKKNNGIASGVGRFFEPIILFIRDDIAIPNIGEKHYKKYMSHLLTVFFFIWFLNMFGLTPLGVNVTNNIAITAALAILTYLITTFTANKNYWGHIFWMPGVPVPMKIILAPIELLGTLIKPFSLTVRLYANMLAGHVVLMSIIAMMYTFNNMIGSSLSFVLAFALSILEVLVAGLQAYIFTMLTALYFGAAKEEHHHDDHH</sequence>
<dbReference type="InterPro" id="IPR045083">
    <property type="entry name" value="ATP_synth_F0_asu_bact/mt"/>
</dbReference>
<keyword evidence="6 11" id="KW-0375">Hydrogen ion transport</keyword>
<evidence type="ECO:0000256" key="3">
    <source>
        <dbReference type="ARBA" id="ARBA00022448"/>
    </source>
</evidence>
<dbReference type="PRINTS" id="PR00123">
    <property type="entry name" value="ATPASEA"/>
</dbReference>
<keyword evidence="5 11" id="KW-0812">Transmembrane</keyword>
<feature type="signal peptide" evidence="14">
    <location>
        <begin position="1"/>
        <end position="25"/>
    </location>
</feature>
<dbReference type="Pfam" id="PF00119">
    <property type="entry name" value="ATP-synt_A"/>
    <property type="match status" value="1"/>
</dbReference>
<keyword evidence="11" id="KW-1003">Cell membrane</keyword>
<feature type="compositionally biased region" description="Low complexity" evidence="13">
    <location>
        <begin position="32"/>
        <end position="44"/>
    </location>
</feature>
<evidence type="ECO:0000256" key="7">
    <source>
        <dbReference type="ARBA" id="ARBA00022989"/>
    </source>
</evidence>
<dbReference type="SUPFAM" id="SSF81336">
    <property type="entry name" value="F1F0 ATP synthase subunit A"/>
    <property type="match status" value="1"/>
</dbReference>
<evidence type="ECO:0000256" key="11">
    <source>
        <dbReference type="HAMAP-Rule" id="MF_01393"/>
    </source>
</evidence>
<comment type="subcellular location">
    <subcellularLocation>
        <location evidence="11 12">Cell membrane</location>
        <topology evidence="11 12">Multi-pass membrane protein</topology>
    </subcellularLocation>
    <subcellularLocation>
        <location evidence="1">Membrane</location>
        <topology evidence="1">Multi-pass membrane protein</topology>
    </subcellularLocation>
</comment>
<comment type="similarity">
    <text evidence="2 11 12">Belongs to the ATPase A chain family.</text>
</comment>
<feature type="transmembrane region" description="Helical" evidence="11">
    <location>
        <begin position="347"/>
        <end position="367"/>
    </location>
</feature>
<dbReference type="CDD" id="cd00310">
    <property type="entry name" value="ATP-synt_Fo_a_6"/>
    <property type="match status" value="1"/>
</dbReference>
<feature type="transmembrane region" description="Helical" evidence="11">
    <location>
        <begin position="168"/>
        <end position="186"/>
    </location>
</feature>
<feature type="transmembrane region" description="Helical" evidence="11">
    <location>
        <begin position="257"/>
        <end position="276"/>
    </location>
</feature>
<dbReference type="RefSeq" id="WP_073360319.1">
    <property type="nucleotide sequence ID" value="NZ_FQVQ01000001.1"/>
</dbReference>
<comment type="function">
    <text evidence="11 12">Key component of the proton channel; it plays a direct role in the translocation of protons across the membrane.</text>
</comment>
<evidence type="ECO:0000256" key="2">
    <source>
        <dbReference type="ARBA" id="ARBA00006810"/>
    </source>
</evidence>
<feature type="transmembrane region" description="Helical" evidence="11">
    <location>
        <begin position="283"/>
        <end position="304"/>
    </location>
</feature>
<feature type="region of interest" description="Disordered" evidence="13">
    <location>
        <begin position="32"/>
        <end position="68"/>
    </location>
</feature>
<dbReference type="InterPro" id="IPR000568">
    <property type="entry name" value="ATP_synth_F0_asu"/>
</dbReference>
<dbReference type="OrthoDB" id="9809130at2"/>
<keyword evidence="14" id="KW-0732">Signal</keyword>
<dbReference type="STRING" id="1124188.SAMN05444377_10189"/>
<keyword evidence="4 11" id="KW-0138">CF(0)</keyword>
<dbReference type="HAMAP" id="MF_01393">
    <property type="entry name" value="ATP_synth_a_bact"/>
    <property type="match status" value="1"/>
</dbReference>
<dbReference type="GO" id="GO:0005886">
    <property type="term" value="C:plasma membrane"/>
    <property type="evidence" value="ECO:0007669"/>
    <property type="project" value="UniProtKB-SubCell"/>
</dbReference>
<dbReference type="InterPro" id="IPR023011">
    <property type="entry name" value="ATP_synth_F0_asu_AS"/>
</dbReference>
<evidence type="ECO:0000256" key="6">
    <source>
        <dbReference type="ARBA" id="ARBA00022781"/>
    </source>
</evidence>
<dbReference type="GO" id="GO:0046933">
    <property type="term" value="F:proton-transporting ATP synthase activity, rotational mechanism"/>
    <property type="evidence" value="ECO:0007669"/>
    <property type="project" value="UniProtKB-UniRule"/>
</dbReference>
<evidence type="ECO:0000256" key="1">
    <source>
        <dbReference type="ARBA" id="ARBA00004141"/>
    </source>
</evidence>
<dbReference type="Proteomes" id="UP000184147">
    <property type="component" value="Unassembled WGS sequence"/>
</dbReference>
<keyword evidence="10 11" id="KW-0066">ATP synthesis</keyword>
<dbReference type="PANTHER" id="PTHR11410:SF0">
    <property type="entry name" value="ATP SYNTHASE SUBUNIT A"/>
    <property type="match status" value="1"/>
</dbReference>
<protein>
    <recommendedName>
        <fullName evidence="11 12">ATP synthase subunit a</fullName>
    </recommendedName>
    <alternativeName>
        <fullName evidence="11">ATP synthase F0 sector subunit a</fullName>
    </alternativeName>
    <alternativeName>
        <fullName evidence="11">F-ATPase subunit 6</fullName>
    </alternativeName>
</protein>
<keyword evidence="16" id="KW-1185">Reference proteome</keyword>
<name>A0A1M4VX16_9FLAO</name>
<evidence type="ECO:0000256" key="4">
    <source>
        <dbReference type="ARBA" id="ARBA00022547"/>
    </source>
</evidence>
<dbReference type="Gene3D" id="1.20.120.220">
    <property type="entry name" value="ATP synthase, F0 complex, subunit A"/>
    <property type="match status" value="1"/>
</dbReference>
<reference evidence="15 16" key="1">
    <citation type="submission" date="2016-11" db="EMBL/GenBank/DDBJ databases">
        <authorList>
            <person name="Jaros S."/>
            <person name="Januszkiewicz K."/>
            <person name="Wedrychowicz H."/>
        </authorList>
    </citation>
    <scope>NUCLEOTIDE SEQUENCE [LARGE SCALE GENOMIC DNA]</scope>
    <source>
        <strain evidence="15 16">DSM 25660</strain>
    </source>
</reference>
<accession>A0A1M4VX16</accession>
<dbReference type="InterPro" id="IPR035908">
    <property type="entry name" value="F0_ATP_A_sf"/>
</dbReference>
<dbReference type="AlphaFoldDB" id="A0A1M4VX16"/>
<dbReference type="PANTHER" id="PTHR11410">
    <property type="entry name" value="ATP SYNTHASE SUBUNIT A"/>
    <property type="match status" value="1"/>
</dbReference>
<dbReference type="PROSITE" id="PS00449">
    <property type="entry name" value="ATPASE_A"/>
    <property type="match status" value="1"/>
</dbReference>
<dbReference type="GO" id="GO:0045259">
    <property type="term" value="C:proton-transporting ATP synthase complex"/>
    <property type="evidence" value="ECO:0007669"/>
    <property type="project" value="UniProtKB-KW"/>
</dbReference>
<keyword evidence="3 11" id="KW-0813">Transport</keyword>
<evidence type="ECO:0000256" key="14">
    <source>
        <dbReference type="SAM" id="SignalP"/>
    </source>
</evidence>
<evidence type="ECO:0000313" key="15">
    <source>
        <dbReference type="EMBL" id="SHE73574.1"/>
    </source>
</evidence>
<evidence type="ECO:0000256" key="9">
    <source>
        <dbReference type="ARBA" id="ARBA00023136"/>
    </source>
</evidence>
<dbReference type="EMBL" id="FQVQ01000001">
    <property type="protein sequence ID" value="SHE73574.1"/>
    <property type="molecule type" value="Genomic_DNA"/>
</dbReference>
<evidence type="ECO:0000256" key="8">
    <source>
        <dbReference type="ARBA" id="ARBA00023065"/>
    </source>
</evidence>
<evidence type="ECO:0000256" key="12">
    <source>
        <dbReference type="RuleBase" id="RU000483"/>
    </source>
</evidence>
<feature type="compositionally biased region" description="Basic and acidic residues" evidence="13">
    <location>
        <begin position="47"/>
        <end position="56"/>
    </location>
</feature>
<keyword evidence="7 11" id="KW-1133">Transmembrane helix</keyword>
<organism evidence="15 16">
    <name type="scientific">Flavobacterium fontis</name>
    <dbReference type="NCBI Taxonomy" id="1124188"/>
    <lineage>
        <taxon>Bacteria</taxon>
        <taxon>Pseudomonadati</taxon>
        <taxon>Bacteroidota</taxon>
        <taxon>Flavobacteriia</taxon>
        <taxon>Flavobacteriales</taxon>
        <taxon>Flavobacteriaceae</taxon>
        <taxon>Flavobacterium</taxon>
    </lineage>
</organism>
<gene>
    <name evidence="11" type="primary">atpB</name>
    <name evidence="15" type="ORF">SAMN05444377_10189</name>
</gene>
<dbReference type="NCBIfam" id="TIGR01131">
    <property type="entry name" value="ATP_synt_6_or_A"/>
    <property type="match status" value="1"/>
</dbReference>
<evidence type="ECO:0000256" key="13">
    <source>
        <dbReference type="SAM" id="MobiDB-lite"/>
    </source>
</evidence>
<feature type="chain" id="PRO_5012522121" description="ATP synthase subunit a" evidence="14">
    <location>
        <begin position="26"/>
        <end position="389"/>
    </location>
</feature>
<keyword evidence="8 11" id="KW-0406">Ion transport</keyword>